<evidence type="ECO:0000256" key="9">
    <source>
        <dbReference type="ARBA" id="ARBA00023136"/>
    </source>
</evidence>
<keyword evidence="8 11" id="KW-0406">Ion transport</keyword>
<dbReference type="HAMAP" id="MF_01393">
    <property type="entry name" value="ATP_synth_a_bact"/>
    <property type="match status" value="1"/>
</dbReference>
<evidence type="ECO:0000256" key="5">
    <source>
        <dbReference type="ARBA" id="ARBA00022692"/>
    </source>
</evidence>
<comment type="similarity">
    <text evidence="2 11 12">Belongs to the ATPase A chain family.</text>
</comment>
<proteinExistence type="inferred from homology"/>
<dbReference type="GO" id="GO:0005886">
    <property type="term" value="C:plasma membrane"/>
    <property type="evidence" value="ECO:0007669"/>
    <property type="project" value="UniProtKB-SubCell"/>
</dbReference>
<name>A0A1F4RCI4_UNCSA</name>
<keyword evidence="6 11" id="KW-0375">Hydrogen ion transport</keyword>
<dbReference type="PANTHER" id="PTHR11410:SF0">
    <property type="entry name" value="ATP SYNTHASE SUBUNIT A"/>
    <property type="match status" value="1"/>
</dbReference>
<evidence type="ECO:0000256" key="4">
    <source>
        <dbReference type="ARBA" id="ARBA00022547"/>
    </source>
</evidence>
<keyword evidence="10 11" id="KW-0066">ATP synthesis</keyword>
<feature type="transmembrane region" description="Helical" evidence="11">
    <location>
        <begin position="175"/>
        <end position="200"/>
    </location>
</feature>
<dbReference type="GO" id="GO:0045259">
    <property type="term" value="C:proton-transporting ATP synthase complex"/>
    <property type="evidence" value="ECO:0007669"/>
    <property type="project" value="UniProtKB-KW"/>
</dbReference>
<comment type="caution">
    <text evidence="13">The sequence shown here is derived from an EMBL/GenBank/DDBJ whole genome shotgun (WGS) entry which is preliminary data.</text>
</comment>
<evidence type="ECO:0000256" key="6">
    <source>
        <dbReference type="ARBA" id="ARBA00022781"/>
    </source>
</evidence>
<accession>A0A1F4RCI4</accession>
<keyword evidence="9 11" id="KW-0472">Membrane</keyword>
<evidence type="ECO:0000256" key="11">
    <source>
        <dbReference type="HAMAP-Rule" id="MF_01393"/>
    </source>
</evidence>
<dbReference type="EMBL" id="METP01000033">
    <property type="protein sequence ID" value="OGC05868.1"/>
    <property type="molecule type" value="Genomic_DNA"/>
</dbReference>
<keyword evidence="11" id="KW-1003">Cell membrane</keyword>
<feature type="transmembrane region" description="Helical" evidence="11">
    <location>
        <begin position="24"/>
        <end position="45"/>
    </location>
</feature>
<evidence type="ECO:0000256" key="2">
    <source>
        <dbReference type="ARBA" id="ARBA00006810"/>
    </source>
</evidence>
<dbReference type="InterPro" id="IPR035908">
    <property type="entry name" value="F0_ATP_A_sf"/>
</dbReference>
<protein>
    <recommendedName>
        <fullName evidence="11 12">ATP synthase subunit a</fullName>
    </recommendedName>
    <alternativeName>
        <fullName evidence="11">ATP synthase F0 sector subunit a</fullName>
    </alternativeName>
    <alternativeName>
        <fullName evidence="11">F-ATPase subunit 6</fullName>
    </alternativeName>
</protein>
<dbReference type="CDD" id="cd00310">
    <property type="entry name" value="ATP-synt_Fo_a_6"/>
    <property type="match status" value="1"/>
</dbReference>
<evidence type="ECO:0000256" key="12">
    <source>
        <dbReference type="RuleBase" id="RU000483"/>
    </source>
</evidence>
<evidence type="ECO:0000256" key="7">
    <source>
        <dbReference type="ARBA" id="ARBA00022989"/>
    </source>
</evidence>
<keyword evidence="4 11" id="KW-0138">CF(0)</keyword>
<dbReference type="GO" id="GO:0046933">
    <property type="term" value="F:proton-transporting ATP synthase activity, rotational mechanism"/>
    <property type="evidence" value="ECO:0007669"/>
    <property type="project" value="UniProtKB-UniRule"/>
</dbReference>
<dbReference type="Pfam" id="PF00119">
    <property type="entry name" value="ATP-synt_A"/>
    <property type="match status" value="1"/>
</dbReference>
<dbReference type="InterPro" id="IPR023011">
    <property type="entry name" value="ATP_synth_F0_asu_AS"/>
</dbReference>
<organism evidence="13 14">
    <name type="scientific">candidate division WOR-1 bacterium RIFCSPLOWO2_02_FULL_46_20</name>
    <dbReference type="NCBI Taxonomy" id="1802567"/>
    <lineage>
        <taxon>Bacteria</taxon>
        <taxon>Bacillati</taxon>
        <taxon>Saganbacteria</taxon>
    </lineage>
</organism>
<dbReference type="PRINTS" id="PR00123">
    <property type="entry name" value="ATPASEA"/>
</dbReference>
<evidence type="ECO:0000256" key="3">
    <source>
        <dbReference type="ARBA" id="ARBA00022448"/>
    </source>
</evidence>
<feature type="transmembrane region" description="Helical" evidence="11">
    <location>
        <begin position="82"/>
        <end position="106"/>
    </location>
</feature>
<evidence type="ECO:0000256" key="10">
    <source>
        <dbReference type="ARBA" id="ARBA00023310"/>
    </source>
</evidence>
<dbReference type="PANTHER" id="PTHR11410">
    <property type="entry name" value="ATP SYNTHASE SUBUNIT A"/>
    <property type="match status" value="1"/>
</dbReference>
<feature type="transmembrane region" description="Helical" evidence="11">
    <location>
        <begin position="112"/>
        <end position="131"/>
    </location>
</feature>
<feature type="transmembrane region" description="Helical" evidence="11">
    <location>
        <begin position="212"/>
        <end position="236"/>
    </location>
</feature>
<evidence type="ECO:0000313" key="13">
    <source>
        <dbReference type="EMBL" id="OGC05868.1"/>
    </source>
</evidence>
<dbReference type="InterPro" id="IPR000568">
    <property type="entry name" value="ATP_synth_F0_asu"/>
</dbReference>
<keyword evidence="7 11" id="KW-1133">Transmembrane helix</keyword>
<dbReference type="Proteomes" id="UP000176938">
    <property type="component" value="Unassembled WGS sequence"/>
</dbReference>
<feature type="transmembrane region" description="Helical" evidence="11">
    <location>
        <begin position="143"/>
        <end position="163"/>
    </location>
</feature>
<gene>
    <name evidence="11" type="primary">atpB</name>
    <name evidence="13" type="ORF">A3H38_06700</name>
</gene>
<dbReference type="NCBIfam" id="TIGR01131">
    <property type="entry name" value="ATP_synt_6_or_A"/>
    <property type="match status" value="1"/>
</dbReference>
<reference evidence="13 14" key="1">
    <citation type="journal article" date="2016" name="Nat. Commun.">
        <title>Thousands of microbial genomes shed light on interconnected biogeochemical processes in an aquifer system.</title>
        <authorList>
            <person name="Anantharaman K."/>
            <person name="Brown C.T."/>
            <person name="Hug L.A."/>
            <person name="Sharon I."/>
            <person name="Castelle C.J."/>
            <person name="Probst A.J."/>
            <person name="Thomas B.C."/>
            <person name="Singh A."/>
            <person name="Wilkins M.J."/>
            <person name="Karaoz U."/>
            <person name="Brodie E.L."/>
            <person name="Williams K.H."/>
            <person name="Hubbard S.S."/>
            <person name="Banfield J.F."/>
        </authorList>
    </citation>
    <scope>NUCLEOTIDE SEQUENCE [LARGE SCALE GENOMIC DNA]</scope>
</reference>
<keyword evidence="5 11" id="KW-0812">Transmembrane</keyword>
<keyword evidence="3 11" id="KW-0813">Transport</keyword>
<dbReference type="SUPFAM" id="SSF81336">
    <property type="entry name" value="F1F0 ATP synthase subunit A"/>
    <property type="match status" value="1"/>
</dbReference>
<dbReference type="Gene3D" id="1.20.120.220">
    <property type="entry name" value="ATP synthase, F0 complex, subunit A"/>
    <property type="match status" value="1"/>
</dbReference>
<sequence>MNTLEHLKQTEVINVEVAGIDASLTNGTLILFLAVALVVSFYFIVGRKAKLVPSLTQSAAELILDFIRSEMLSPLGREGEKWLPFLVSLFSLILVSNLLGLIPGFVPPTSNINVTATLAVIVFFTTHITGLRKHGPWSYLKSIVPEGLPFFIAAFLFPLELIGQLARPFSLTVRLFANLFAGHAIIITLVSLIIIFKSFLIAPFPVIGNTAIMAFEIFVAFIQAFVFTYLSASYIVGALQTEH</sequence>
<evidence type="ECO:0000256" key="1">
    <source>
        <dbReference type="ARBA" id="ARBA00004141"/>
    </source>
</evidence>
<dbReference type="InterPro" id="IPR045083">
    <property type="entry name" value="ATP_synth_F0_asu_bact/mt"/>
</dbReference>
<evidence type="ECO:0000313" key="14">
    <source>
        <dbReference type="Proteomes" id="UP000176938"/>
    </source>
</evidence>
<dbReference type="AlphaFoldDB" id="A0A1F4RCI4"/>
<evidence type="ECO:0000256" key="8">
    <source>
        <dbReference type="ARBA" id="ARBA00023065"/>
    </source>
</evidence>
<dbReference type="PROSITE" id="PS00449">
    <property type="entry name" value="ATPASE_A"/>
    <property type="match status" value="1"/>
</dbReference>
<comment type="subcellular location">
    <subcellularLocation>
        <location evidence="11 12">Cell membrane</location>
        <topology evidence="11 12">Multi-pass membrane protein</topology>
    </subcellularLocation>
    <subcellularLocation>
        <location evidence="1">Membrane</location>
        <topology evidence="1">Multi-pass membrane protein</topology>
    </subcellularLocation>
</comment>
<comment type="function">
    <text evidence="11 12">Key component of the proton channel; it plays a direct role in the translocation of protons across the membrane.</text>
</comment>